<name>A0A1U7HL02_9CYAN</name>
<dbReference type="OrthoDB" id="9811597at2"/>
<feature type="domain" description="SpoVT-AbrB" evidence="1">
    <location>
        <begin position="4"/>
        <end position="49"/>
    </location>
</feature>
<evidence type="ECO:0000259" key="1">
    <source>
        <dbReference type="SMART" id="SM00966"/>
    </source>
</evidence>
<dbReference type="SUPFAM" id="SSF89447">
    <property type="entry name" value="AbrB/MazE/MraZ-like"/>
    <property type="match status" value="1"/>
</dbReference>
<dbReference type="SMART" id="SM00966">
    <property type="entry name" value="SpoVT_AbrB"/>
    <property type="match status" value="1"/>
</dbReference>
<protein>
    <submittedName>
        <fullName evidence="2">AbrB family transcriptional regulator</fullName>
    </submittedName>
</protein>
<organism evidence="2 3">
    <name type="scientific">Hydrococcus rivularis NIES-593</name>
    <dbReference type="NCBI Taxonomy" id="1921803"/>
    <lineage>
        <taxon>Bacteria</taxon>
        <taxon>Bacillati</taxon>
        <taxon>Cyanobacteriota</taxon>
        <taxon>Cyanophyceae</taxon>
        <taxon>Pleurocapsales</taxon>
        <taxon>Hydrococcaceae</taxon>
        <taxon>Hydrococcus</taxon>
    </lineage>
</organism>
<dbReference type="AlphaFoldDB" id="A0A1U7HL02"/>
<dbReference type="NCBIfam" id="TIGR01439">
    <property type="entry name" value="lp_hng_hel_AbrB"/>
    <property type="match status" value="1"/>
</dbReference>
<comment type="caution">
    <text evidence="2">The sequence shown here is derived from an EMBL/GenBank/DDBJ whole genome shotgun (WGS) entry which is preliminary data.</text>
</comment>
<dbReference type="EMBL" id="MRCB01000007">
    <property type="protein sequence ID" value="OKH24218.1"/>
    <property type="molecule type" value="Genomic_DNA"/>
</dbReference>
<reference evidence="2 3" key="1">
    <citation type="submission" date="2016-11" db="EMBL/GenBank/DDBJ databases">
        <title>Draft Genome Sequences of Nine Cyanobacterial Strains from Diverse Habitats.</title>
        <authorList>
            <person name="Zhu T."/>
            <person name="Hou S."/>
            <person name="Lu X."/>
            <person name="Hess W.R."/>
        </authorList>
    </citation>
    <scope>NUCLEOTIDE SEQUENCE [LARGE SCALE GENOMIC DNA]</scope>
    <source>
        <strain evidence="2 3">NIES-593</strain>
    </source>
</reference>
<accession>A0A1U7HL02</accession>
<dbReference type="Gene3D" id="2.10.260.10">
    <property type="match status" value="1"/>
</dbReference>
<dbReference type="RefSeq" id="WP_073599199.1">
    <property type="nucleotide sequence ID" value="NZ_MRCB01000007.1"/>
</dbReference>
<dbReference type="Proteomes" id="UP000186868">
    <property type="component" value="Unassembled WGS sequence"/>
</dbReference>
<dbReference type="Pfam" id="PF04014">
    <property type="entry name" value="MazE_antitoxin"/>
    <property type="match status" value="1"/>
</dbReference>
<gene>
    <name evidence="2" type="ORF">NIES593_08490</name>
</gene>
<dbReference type="STRING" id="1921803.NIES593_08490"/>
<sequence>MKKTKMSSKGQVIIPKALRDAHRWEEGQELIAIDMGDGILLKPKKPFPETTLNDVAGCLRYQGMPKSLEEMEDAIRQGVKELWNGDS</sequence>
<dbReference type="InterPro" id="IPR007159">
    <property type="entry name" value="SpoVT-AbrB_dom"/>
</dbReference>
<dbReference type="GO" id="GO:0003677">
    <property type="term" value="F:DNA binding"/>
    <property type="evidence" value="ECO:0007669"/>
    <property type="project" value="InterPro"/>
</dbReference>
<keyword evidence="3" id="KW-1185">Reference proteome</keyword>
<proteinExistence type="predicted"/>
<evidence type="ECO:0000313" key="3">
    <source>
        <dbReference type="Proteomes" id="UP000186868"/>
    </source>
</evidence>
<evidence type="ECO:0000313" key="2">
    <source>
        <dbReference type="EMBL" id="OKH24218.1"/>
    </source>
</evidence>
<dbReference type="InterPro" id="IPR037914">
    <property type="entry name" value="SpoVT-AbrB_sf"/>
</dbReference>